<evidence type="ECO:0000313" key="3">
    <source>
        <dbReference type="EMBL" id="NCU16865.1"/>
    </source>
</evidence>
<proteinExistence type="predicted"/>
<dbReference type="EMBL" id="JAACYS010000010">
    <property type="protein sequence ID" value="NCU16865.1"/>
    <property type="molecule type" value="Genomic_DNA"/>
</dbReference>
<feature type="region of interest" description="Disordered" evidence="1">
    <location>
        <begin position="67"/>
        <end position="86"/>
    </location>
</feature>
<keyword evidence="4" id="KW-1185">Reference proteome</keyword>
<feature type="compositionally biased region" description="Low complexity" evidence="1">
    <location>
        <begin position="32"/>
        <end position="57"/>
    </location>
</feature>
<name>A0ABX0A0C6_9BACI</name>
<feature type="compositionally biased region" description="Low complexity" evidence="1">
    <location>
        <begin position="67"/>
        <end position="80"/>
    </location>
</feature>
<gene>
    <name evidence="3" type="ORF">GW534_03640</name>
</gene>
<keyword evidence="2" id="KW-0812">Transmembrane</keyword>
<dbReference type="RefSeq" id="WP_161919703.1">
    <property type="nucleotide sequence ID" value="NZ_JAACYS010000010.1"/>
</dbReference>
<feature type="transmembrane region" description="Helical" evidence="2">
    <location>
        <begin position="244"/>
        <end position="263"/>
    </location>
</feature>
<keyword evidence="2" id="KW-1133">Transmembrane helix</keyword>
<evidence type="ECO:0000256" key="1">
    <source>
        <dbReference type="SAM" id="MobiDB-lite"/>
    </source>
</evidence>
<feature type="transmembrane region" description="Helical" evidence="2">
    <location>
        <begin position="275"/>
        <end position="297"/>
    </location>
</feature>
<comment type="caution">
    <text evidence="3">The sequence shown here is derived from an EMBL/GenBank/DDBJ whole genome shotgun (WGS) entry which is preliminary data.</text>
</comment>
<feature type="transmembrane region" description="Helical" evidence="2">
    <location>
        <begin position="221"/>
        <end position="238"/>
    </location>
</feature>
<keyword evidence="2" id="KW-0472">Membrane</keyword>
<dbReference type="SUPFAM" id="SSF81995">
    <property type="entry name" value="beta-sandwich domain of Sec23/24"/>
    <property type="match status" value="1"/>
</dbReference>
<dbReference type="Proteomes" id="UP000743899">
    <property type="component" value="Unassembled WGS sequence"/>
</dbReference>
<sequence length="310" mass="34431">MICQVCGSGSENETGKFCSKCGSPLQNPKTASTQPVNPNPNQQNQSSSGQQPFQNYNSQQPYYVNQNQQQNFGNPNQQQYGGEYHQPYPNPQQQNVYMEKGKVVSKQYFSFFFDSFKSPVTFGNMVNGDNWLNGLITIILSVIILSLSFANYVKSIFSFSGFGFFDAGDLFGVSFWGTFFSGILFLSIFAAITLLIVFGVVKLINNVNVSFKDVLARSGSFATVPTFIFLLFLLVTFINAYNVIFFVSTLINGAFILAVSFTIASFRTNGKLDMFYSILIALAVSALIQIIGFNTILQNMIGQILDGFFF</sequence>
<protein>
    <submittedName>
        <fullName evidence="3">Zinc ribbon domain-containing protein</fullName>
    </submittedName>
</protein>
<feature type="transmembrane region" description="Helical" evidence="2">
    <location>
        <begin position="131"/>
        <end position="153"/>
    </location>
</feature>
<feature type="region of interest" description="Disordered" evidence="1">
    <location>
        <begin position="28"/>
        <end position="57"/>
    </location>
</feature>
<reference evidence="3 4" key="1">
    <citation type="submission" date="2020-01" db="EMBL/GenBank/DDBJ databases">
        <title>A novel Bacillus sp. from Pasinler.</title>
        <authorList>
            <person name="Adiguzel A."/>
            <person name="Ay H."/>
            <person name="Baltaci M.O."/>
        </authorList>
    </citation>
    <scope>NUCLEOTIDE SEQUENCE [LARGE SCALE GENOMIC DNA]</scope>
    <source>
        <strain evidence="3 4">P1</strain>
    </source>
</reference>
<feature type="transmembrane region" description="Helical" evidence="2">
    <location>
        <begin position="173"/>
        <end position="201"/>
    </location>
</feature>
<evidence type="ECO:0000313" key="4">
    <source>
        <dbReference type="Proteomes" id="UP000743899"/>
    </source>
</evidence>
<evidence type="ECO:0000256" key="2">
    <source>
        <dbReference type="SAM" id="Phobius"/>
    </source>
</evidence>
<accession>A0ABX0A0C6</accession>
<organism evidence="3 4">
    <name type="scientific">Pallidibacillus pasinlerensis</name>
    <dbReference type="NCBI Taxonomy" id="2703818"/>
    <lineage>
        <taxon>Bacteria</taxon>
        <taxon>Bacillati</taxon>
        <taxon>Bacillota</taxon>
        <taxon>Bacilli</taxon>
        <taxon>Bacillales</taxon>
        <taxon>Bacillaceae</taxon>
        <taxon>Pallidibacillus</taxon>
    </lineage>
</organism>